<dbReference type="PANTHER" id="PTHR20873:SF0">
    <property type="entry name" value="L-SERYL-TRNA(SEC) KINASE"/>
    <property type="match status" value="1"/>
</dbReference>
<dbReference type="PANTHER" id="PTHR20873">
    <property type="entry name" value="L-SERYL-TRNA(SEC) KINASE"/>
    <property type="match status" value="1"/>
</dbReference>
<dbReference type="GeneTree" id="ENSGT00390000017554"/>
<evidence type="ECO:0000313" key="5">
    <source>
        <dbReference type="Proteomes" id="UP000314987"/>
    </source>
</evidence>
<evidence type="ECO:0000256" key="1">
    <source>
        <dbReference type="ARBA" id="ARBA00022741"/>
    </source>
</evidence>
<keyword evidence="5" id="KW-1185">Reference proteome</keyword>
<feature type="region of interest" description="Disordered" evidence="3">
    <location>
        <begin position="78"/>
        <end position="116"/>
    </location>
</feature>
<dbReference type="InterPro" id="IPR013641">
    <property type="entry name" value="KTI12/PSTK"/>
</dbReference>
<proteinExistence type="predicted"/>
<dbReference type="SUPFAM" id="SSF52540">
    <property type="entry name" value="P-loop containing nucleoside triphosphate hydrolases"/>
    <property type="match status" value="1"/>
</dbReference>
<dbReference type="Proteomes" id="UP000314987">
    <property type="component" value="Unassembled WGS sequence"/>
</dbReference>
<sequence>MELVFGASFSRLLSMTPKGWVFHNGVILFSLPLAKHQPASYLHFSRKWGRTKLHMLLLDAREGGVAGASPRAINGAHARHAEGGPRSPGQSAAEPWLGGRGSLPPVMERGESPGETGSGGPIQLGFCVLCGLPGAGKSSLARSLSDQLRRKQGWVVVVITYDDILPDAIFEGENAPLPSQWKSFRHELLMYLEHFLMAIINGCKLSAPASRTEDMWESFVDCLKDQDLISSGTGKAQCYCLTNAAVSQPLYLILDDNFYYQSMRYEVYQLARKYSSGFCQLFLDCPIESCLERNRQRSKPVPDETIQLMARKIESPNIQKNAWEHNSLTIRSTGSGSEDNIEVTDLLIDALKNPIKCFEENMEQKETDRIICSTNIHHQADQKFRRIISETMKKAKDEKVIAYKMKLLGEELNKLKADFLEDLRQGTSKRISCFHQNSISDVIRLFHYERENIVQKYVPKEY</sequence>
<evidence type="ECO:0000313" key="4">
    <source>
        <dbReference type="Ensembl" id="ENSVURP00010024388.1"/>
    </source>
</evidence>
<evidence type="ECO:0000256" key="2">
    <source>
        <dbReference type="ARBA" id="ARBA00022840"/>
    </source>
</evidence>
<gene>
    <name evidence="4" type="primary">PSTK</name>
</gene>
<reference evidence="5" key="1">
    <citation type="submission" date="2018-12" db="EMBL/GenBank/DDBJ databases">
        <authorList>
            <person name="Yazar S."/>
        </authorList>
    </citation>
    <scope>NUCLEOTIDE SEQUENCE [LARGE SCALE GENOMIC DNA]</scope>
</reference>
<dbReference type="InterPro" id="IPR027417">
    <property type="entry name" value="P-loop_NTPase"/>
</dbReference>
<evidence type="ECO:0008006" key="6">
    <source>
        <dbReference type="Google" id="ProtNLM"/>
    </source>
</evidence>
<dbReference type="InterPro" id="IPR020028">
    <property type="entry name" value="L-seryl-tRNA_Sec_kinase_euk"/>
</dbReference>
<reference evidence="4" key="3">
    <citation type="submission" date="2025-09" db="UniProtKB">
        <authorList>
            <consortium name="Ensembl"/>
        </authorList>
    </citation>
    <scope>IDENTIFICATION</scope>
</reference>
<protein>
    <recommendedName>
        <fullName evidence="6">Phosphoseryl-tRNA kinase</fullName>
    </recommendedName>
</protein>
<reference evidence="4" key="2">
    <citation type="submission" date="2025-08" db="UniProtKB">
        <authorList>
            <consortium name="Ensembl"/>
        </authorList>
    </citation>
    <scope>IDENTIFICATION</scope>
</reference>
<dbReference type="Pfam" id="PF08433">
    <property type="entry name" value="KTI12"/>
    <property type="match status" value="1"/>
</dbReference>
<dbReference type="OMA" id="FHYEREN"/>
<name>A0A4X2LKD6_VOMUR</name>
<dbReference type="STRING" id="29139.ENSVURP00010024388"/>
<accession>A0A4X2LKD6</accession>
<dbReference type="NCBIfam" id="TIGR03575">
    <property type="entry name" value="selen_PSTK_euk"/>
    <property type="match status" value="1"/>
</dbReference>
<dbReference type="AlphaFoldDB" id="A0A4X2LKD6"/>
<evidence type="ECO:0000256" key="3">
    <source>
        <dbReference type="SAM" id="MobiDB-lite"/>
    </source>
</evidence>
<dbReference type="Ensembl" id="ENSVURT00010027760.1">
    <property type="protein sequence ID" value="ENSVURP00010024388.1"/>
    <property type="gene ID" value="ENSVURG00010018686.1"/>
</dbReference>
<dbReference type="GO" id="GO:0016301">
    <property type="term" value="F:kinase activity"/>
    <property type="evidence" value="ECO:0007669"/>
    <property type="project" value="TreeGrafter"/>
</dbReference>
<dbReference type="Gene3D" id="3.40.50.300">
    <property type="entry name" value="P-loop containing nucleotide triphosphate hydrolases"/>
    <property type="match status" value="1"/>
</dbReference>
<dbReference type="GO" id="GO:0000049">
    <property type="term" value="F:tRNA binding"/>
    <property type="evidence" value="ECO:0007669"/>
    <property type="project" value="TreeGrafter"/>
</dbReference>
<dbReference type="InterPro" id="IPR052648">
    <property type="entry name" value="Ser-tRNA(Sec)_kinase"/>
</dbReference>
<keyword evidence="2" id="KW-0067">ATP-binding</keyword>
<organism evidence="4 5">
    <name type="scientific">Vombatus ursinus</name>
    <name type="common">Common wombat</name>
    <dbReference type="NCBI Taxonomy" id="29139"/>
    <lineage>
        <taxon>Eukaryota</taxon>
        <taxon>Metazoa</taxon>
        <taxon>Chordata</taxon>
        <taxon>Craniata</taxon>
        <taxon>Vertebrata</taxon>
        <taxon>Euteleostomi</taxon>
        <taxon>Mammalia</taxon>
        <taxon>Metatheria</taxon>
        <taxon>Diprotodontia</taxon>
        <taxon>Vombatidae</taxon>
        <taxon>Vombatus</taxon>
    </lineage>
</organism>
<keyword evidence="1" id="KW-0547">Nucleotide-binding</keyword>
<dbReference type="GO" id="GO:0005524">
    <property type="term" value="F:ATP binding"/>
    <property type="evidence" value="ECO:0007669"/>
    <property type="project" value="UniProtKB-KW"/>
</dbReference>